<dbReference type="Proteomes" id="UP000030004">
    <property type="component" value="Unassembled WGS sequence"/>
</dbReference>
<dbReference type="InterPro" id="IPR000184">
    <property type="entry name" value="Bac_surfAg_D15"/>
</dbReference>
<feature type="domain" description="Bacterial surface antigen (D15)" evidence="4">
    <location>
        <begin position="307"/>
        <end position="599"/>
    </location>
</feature>
<dbReference type="Gene3D" id="2.40.160.50">
    <property type="entry name" value="membrane protein fhac: a member of the omp85/tpsb transporter family"/>
    <property type="match status" value="1"/>
</dbReference>
<evidence type="ECO:0000256" key="1">
    <source>
        <dbReference type="ARBA" id="ARBA00004370"/>
    </source>
</evidence>
<dbReference type="InterPro" id="IPR039910">
    <property type="entry name" value="D15-like"/>
</dbReference>
<reference evidence="5 6" key="1">
    <citation type="journal article" date="2015" name="Antonie Van Leeuwenhoek">
        <title>Pseudooceanicola atlanticus gen. nov. sp. nov., isolated from surface seawater of the Atlantic Ocean and reclassification of Oceanicola batsensis, Oceanicola marinus, Oceanicola nitratireducens, Oceanicola nanhaiensis, Oceanicola antarcticus and Oceanicola flagellatus, as Pseudooceanicola batsensis comb. nov., Pseudooceanicola marinus comb. nov., Pseudooceanicola nitratireducens comb. nov., Pseudooceanicola nanhaiensis comb. nov., Pseudooceanicola antarcticus comb. nov., and Pseudooceanicola flagellatus comb. nov.</title>
        <authorList>
            <person name="Lai Q."/>
            <person name="Li G."/>
            <person name="Liu X."/>
            <person name="Du Y."/>
            <person name="Sun F."/>
            <person name="Shao Z."/>
        </authorList>
    </citation>
    <scope>NUCLEOTIDE SEQUENCE [LARGE SCALE GENOMIC DNA]</scope>
    <source>
        <strain evidence="5 6">22II-s11g</strain>
    </source>
</reference>
<evidence type="ECO:0000313" key="6">
    <source>
        <dbReference type="Proteomes" id="UP000030004"/>
    </source>
</evidence>
<gene>
    <name evidence="5" type="ORF">ATO9_06195</name>
</gene>
<evidence type="ECO:0000259" key="4">
    <source>
        <dbReference type="Pfam" id="PF01103"/>
    </source>
</evidence>
<dbReference type="Pfam" id="PF01103">
    <property type="entry name" value="Omp85"/>
    <property type="match status" value="1"/>
</dbReference>
<accession>A0A0A0EF47</accession>
<proteinExistence type="predicted"/>
<keyword evidence="6" id="KW-1185">Reference proteome</keyword>
<evidence type="ECO:0000313" key="5">
    <source>
        <dbReference type="EMBL" id="KGM49606.1"/>
    </source>
</evidence>
<dbReference type="STRING" id="1461694.ATO9_06195"/>
<dbReference type="PANTHER" id="PTHR12815:SF42">
    <property type="entry name" value="BACTERIAL SURFACE ANTIGEN (D15) DOMAIN-CONTAINING PROTEIN"/>
    <property type="match status" value="1"/>
</dbReference>
<name>A0A0A0EF47_9RHOB</name>
<dbReference type="OrthoDB" id="9769707at2"/>
<dbReference type="PANTHER" id="PTHR12815">
    <property type="entry name" value="SORTING AND ASSEMBLY MACHINERY SAMM50 PROTEIN FAMILY MEMBER"/>
    <property type="match status" value="1"/>
</dbReference>
<comment type="caution">
    <text evidence="5">The sequence shown here is derived from an EMBL/GenBank/DDBJ whole genome shotgun (WGS) entry which is preliminary data.</text>
</comment>
<keyword evidence="3" id="KW-0472">Membrane</keyword>
<dbReference type="GO" id="GO:0019867">
    <property type="term" value="C:outer membrane"/>
    <property type="evidence" value="ECO:0007669"/>
    <property type="project" value="InterPro"/>
</dbReference>
<keyword evidence="2" id="KW-1134">Transmembrane beta strand</keyword>
<keyword evidence="2" id="KW-0812">Transmembrane</keyword>
<protein>
    <submittedName>
        <fullName evidence="5">Membrane protein</fullName>
    </submittedName>
</protein>
<sequence>MPFSFRAALHGPTLAGILALSLGLTPTWAAEVVVRVPGAEDLADGVRGASLSQTAVDEGRTAPQDLIAAARADYRRVLAALYEQGYFDAEVNIRVDGREAANLSALNAPTQVGQIEIAVIPGPRFAFGRAEVTPLPQGVRPIEGFATGAPAGTAIMRDAANGGVNAWRNVGHAKAEVASQDIVADHAANTVSARFGIAPGPRLTFGRARVSPDSADSAVRPDRIRAIAGVPEGRTYSPEEITRAERRLRRTGAFRAANITEDEAIGPGNTLGTEISVEDAKPRRFGVGAEISTVEGLRLSGFWLHRNAFGGAERLRFDAEVAGIGGQTGGIDYSLGATLTRPAFRHPDAQLSYGVLLEREDEPTYLSDRFHIFAGVERILDDKTTVTGEIGFRAARTKDPFGTRNFRHVLLNAGGVWDNRDSTTNPTTGAYVEIDLMPFIGVSGSASGVRATTDVRGYLPLGDSVVLAGRTQLGSLMGASIASTPPDFLFFSGGGGTVRGQGYQSLGVGTGPGRTGGRSFAALSAELRTDITDKIGAVAFVDYGYVAASSTFDGGQWHGGAGLGIRYQTGLGPIRADIAMPVTGGGNSVNLYVGIGQSF</sequence>
<dbReference type="EMBL" id="AQQX01000002">
    <property type="protein sequence ID" value="KGM49606.1"/>
    <property type="molecule type" value="Genomic_DNA"/>
</dbReference>
<organism evidence="5 6">
    <name type="scientific">Pseudooceanicola atlanticus</name>
    <dbReference type="NCBI Taxonomy" id="1461694"/>
    <lineage>
        <taxon>Bacteria</taxon>
        <taxon>Pseudomonadati</taxon>
        <taxon>Pseudomonadota</taxon>
        <taxon>Alphaproteobacteria</taxon>
        <taxon>Rhodobacterales</taxon>
        <taxon>Paracoccaceae</taxon>
        <taxon>Pseudooceanicola</taxon>
    </lineage>
</organism>
<evidence type="ECO:0000256" key="2">
    <source>
        <dbReference type="ARBA" id="ARBA00022452"/>
    </source>
</evidence>
<comment type="subcellular location">
    <subcellularLocation>
        <location evidence="1">Membrane</location>
    </subcellularLocation>
</comment>
<dbReference type="eggNOG" id="COG0729">
    <property type="taxonomic scope" value="Bacteria"/>
</dbReference>
<dbReference type="AlphaFoldDB" id="A0A0A0EF47"/>
<dbReference type="RefSeq" id="WP_043746744.1">
    <property type="nucleotide sequence ID" value="NZ_AQQX01000002.1"/>
</dbReference>
<dbReference type="Gene3D" id="3.10.20.310">
    <property type="entry name" value="membrane protein fhac"/>
    <property type="match status" value="1"/>
</dbReference>
<evidence type="ECO:0000256" key="3">
    <source>
        <dbReference type="ARBA" id="ARBA00023136"/>
    </source>
</evidence>